<dbReference type="SMART" id="SM00560">
    <property type="entry name" value="LamGL"/>
    <property type="match status" value="2"/>
</dbReference>
<dbReference type="SUPFAM" id="SSF49299">
    <property type="entry name" value="PKD domain"/>
    <property type="match status" value="3"/>
</dbReference>
<dbReference type="InterPro" id="IPR001791">
    <property type="entry name" value="Laminin_G"/>
</dbReference>
<dbReference type="Pfam" id="PF13385">
    <property type="entry name" value="Laminin_G_3"/>
    <property type="match status" value="4"/>
</dbReference>
<evidence type="ECO:0000256" key="2">
    <source>
        <dbReference type="ARBA" id="ARBA00023157"/>
    </source>
</evidence>
<dbReference type="Gene3D" id="2.60.120.200">
    <property type="match status" value="4"/>
</dbReference>
<dbReference type="PROSITE" id="PS00330">
    <property type="entry name" value="HEMOLYSIN_CALCIUM"/>
    <property type="match status" value="2"/>
</dbReference>
<feature type="domain" description="PKD" evidence="3">
    <location>
        <begin position="1098"/>
        <end position="1155"/>
    </location>
</feature>
<organism evidence="4 5">
    <name type="scientific">Methylosinus sporium</name>
    <dbReference type="NCBI Taxonomy" id="428"/>
    <lineage>
        <taxon>Bacteria</taxon>
        <taxon>Pseudomonadati</taxon>
        <taxon>Pseudomonadota</taxon>
        <taxon>Alphaproteobacteria</taxon>
        <taxon>Hyphomicrobiales</taxon>
        <taxon>Methylocystaceae</taxon>
        <taxon>Methylosinus</taxon>
    </lineage>
</organism>
<proteinExistence type="predicted"/>
<dbReference type="InterPro" id="IPR018511">
    <property type="entry name" value="Hemolysin-typ_Ca-bd_CS"/>
</dbReference>
<keyword evidence="2" id="KW-1015">Disulfide bond</keyword>
<dbReference type="GO" id="GO:0005509">
    <property type="term" value="F:calcium ion binding"/>
    <property type="evidence" value="ECO:0007669"/>
    <property type="project" value="InterPro"/>
</dbReference>
<keyword evidence="5" id="KW-1185">Reference proteome</keyword>
<feature type="domain" description="PKD" evidence="3">
    <location>
        <begin position="776"/>
        <end position="849"/>
    </location>
</feature>
<dbReference type="InterPro" id="IPR006558">
    <property type="entry name" value="LamG-like"/>
</dbReference>
<dbReference type="Pfam" id="PF10282">
    <property type="entry name" value="Lactonase"/>
    <property type="match status" value="1"/>
</dbReference>
<evidence type="ECO:0000259" key="3">
    <source>
        <dbReference type="PROSITE" id="PS50093"/>
    </source>
</evidence>
<sequence>MLLDKGVGALNQDYTGFDVLLVANVSTINIANPTLSVDGAAAQALKTHGVGADQALTSLAPGQVWVTLVPEGSAHNHTFTASIGVNASGATAITGNTLSLAGNVQYLAIARPSAPTVAQLTGFDAIAADPAASHVFGVSTATNTLVVVNADDGSQRQLFKDGQNNVTGLTSVSNVLVTGTDGVVVTESATTGRLATFKLASATGDLSFAQSRSDGGAYYDSMRYDAASHVLTTMGSAGQRSYSLNTATGALTLLSTQAITSAAATETIAQNGFVYSVNASTGSLTAANATTGASQTLAGATNGLVGASDVAVSPDGGFVYVTSQSGNTLSVFEVTSSTTQPLVFVETLRNGANGVRGLDAPTDVAVTADGQYVLVTARGANDISVFQRDQQTGALGFVQVVRDAVGGVRGLLTPTSLILGPQNGSTLTAYVGSLGSTTQQGGLATFNVDLSPKAPPIAFTTEHTDIESIGVTTGVGDDTVSLVSAPPAIVGATKVSTGEGSDHVVIADYRGATSVDLGAGADSLDLRVVNAKTAADTLAIHGGADADAIDVQNTGAGATTTINGDAGSDVITIEKVAAAAHTTVSGDADPDIVRVSLPNLPSDAVTTLHGDAPGALPGDTLIVDPQDPNASILVGGVAGLPIPQTNGSISLAGKGAVAYDTFEGLTVLSSPIVSFSAPSYSTSEGSSVTLTANVQALGSTNSLSGPVAFDIDGDGQFGEVIGTALGGGVYRVTLPWDRLVDLGLADNGLYTIAVRATNSDGLSTTAVSKIQIADTPPAVAVSGAHSATVGTPFTIGFTATDASPIDRVLEWRVDWGDGSAVETFGADATQASHVYAAPGNVAIHATAVDKDTTPTGTTSAAYAVTVGLTANNIDTGGPYRIAEGQSLTLTAQATGAPLSYGWDINNDGTIDKSGATASFSWSELTALGVNDSGVYSTPHVIVGYATIGSATPTTISKAVGVTVDNAPPSFVSFVNSGPVSEGAASATVTFSGVTDPSPVDAASLTYRYDFDNNGTFDLAQSAGPATVPGQYLRQSGALLVHGQIVDKDGGVADAYTTITINEVPPTLTVAGAATGDEGAVYSLSLSATDPGADKIKWWDVNWGDGAQDHILIDAAAANGNVVATHSYADNGAYAIKTGATDNDGAYVAADRNVTVLNVAPTLQNVAVAPAAGAGPAEIAENEFARLSGRIVDPGTLDSFRLNVAWGDGQSEIVDLAAGALNFDVAHRYVQDGVYTITTNIVDKDQGASAPTVVSLKVDNVAPVVSVLTVVPSASQEGSSVTVSGVYTDAGPLDLHTIAIDWGDGSSSASAGAGATIIVDAVNRAFTATHVYLDNPAAGANYTISAIVTDDAGAPSNVSTAAVVVMNAAPIIADLTLNGVAAQKQTIGGALASSLTIDENGTVTLLGRFADAGVLDTHSGAVVWGDGGASALTIDEASHTFTATHRYLDDNPTGTAADDYRIDLTLSDKDGASATISAAVTVANVAPVFTIFTNNAAEVGNVLPGEPVVLTGAFTDPGTLDSYTLIVDWGDGTAAETLAYAAGTRDFQLTHNYRDPGFWTISAHLADDDLGVATATTEARLTGVALLDGVLRIAGTPQDDTVIVRKPLEPVAYWNFNETSGTAVADSAGTPQNGTLYTDRAPDRADPGPSAAFAPFGAANSIEFHDDKKEYVAVADDAVFNLASGAVQLWFDANDQDHGWGDTQVLFSKSKSGLGAGQLTIGVDHGTLFAELEGADATGRLSVYRVEGCDDVACGDWHNVAFTFGEAGMKLYLDGALVGENAYTGGLQGNHEAIVIGASNADNRNTSGNLSKLTISDPFSGHIDEVSVYGRQLSDQQVMDAMQKGARGANDPNGATIEVYASFLPIIGQNVIKTFAAADVKSILIATGGGNDIVTVDASVDAPLTVKAGDGNDTVRAGSGPSALLGGLGDDTLIGGRANDVILGGDGADYIVGGGGDDLIDGGDGIDTVSMPIVQPTAYWSFDKVTNGVVADAVGTPQNGTFYGASLHGSDDAGAGASFHGDARQYVAVADDAALHSANGTIAFQFEADRAHGDQVLFAKNGYGNNEGDLTIGVADGRVYARLETGTTSYTVTSCDDIGCGWRQLAFTFGADGMKLYIDGALVDANSYSGGLANNRQAIVIGASDETNKNQTGDLSKLTISKAFRGSIDEVAVFGQALNGDQIRRLVVSGPRLASAGPGLSGALSDYQLSFVGGALQLADTRPALPQGVAYWSLDEARGSTTLADSAGAPQNATFVTKLASDLGNAGPSANVAPFGAGTSAAFHKDPRGYIAVANSDDFALDNGAIQLWFDATSTSGTQTLFSKDGARAEDGLTISLVGQRLEARLDGHVVDTLNIVSAGSWNQLAFTFGQSGMKLYLNGVLVGEDSYTGGLAGNHEAIVIGGSNASNSDASGDLAKQRVTNAFGGLIDEVAIFGGSVDQAFVRRLMKEGAQKLIAEGAAGPTIDGTDQLEGVERLVFGDGTSAYVLGGANPATLSAADVQALAGNGNLVVLGDGGQPLHLSGAWGDIGQRAIGNVLYDVYHNSGAQLLVQSGVQVTADQQLLTPIAYWTFDDAGSIVADSVGAAQNGVFYANGQPDRDDAGSSTAIAPFGAGTSADFHDSSREYVAVANDPAFAVANGAITLWFDARSTFGQQTLFAKDGAGLGGGLTIGLDGNHLVVQMEGPSGVYTIRSTATVAAGSWRNLAFTFGVGGMKLYLDGVLVGSNAYAGGLTANQSAIVIGGSDETNVGAASDLSKLKITKSFDGHIDEVAFFGQTLTANQIQQAAVAGALGVASTDVPVHIVPQPPAQPVPHCSDLDDWLWFESAHERNHAEHGGHARHVGRWGFGW</sequence>
<dbReference type="PANTHER" id="PTHR42535:SF2">
    <property type="entry name" value="CHROMOSOME UNDETERMINED SCAFFOLD_146, WHOLE GENOME SHOTGUN SEQUENCE"/>
    <property type="match status" value="1"/>
</dbReference>
<dbReference type="PANTHER" id="PTHR42535">
    <property type="entry name" value="OOKINETE PROTEIN, PUTATIVE-RELATED"/>
    <property type="match status" value="1"/>
</dbReference>
<comment type="caution">
    <text evidence="4">The sequence shown here is derived from an EMBL/GenBank/DDBJ whole genome shotgun (WGS) entry which is preliminary data.</text>
</comment>
<dbReference type="InterPro" id="IPR019405">
    <property type="entry name" value="Lactonase_7-beta_prop"/>
</dbReference>
<dbReference type="InterPro" id="IPR001343">
    <property type="entry name" value="Hemolysn_Ca-bd"/>
</dbReference>
<dbReference type="Gene3D" id="2.130.10.10">
    <property type="entry name" value="YVTN repeat-like/Quinoprotein amine dehydrogenase"/>
    <property type="match status" value="1"/>
</dbReference>
<evidence type="ECO:0000256" key="1">
    <source>
        <dbReference type="ARBA" id="ARBA00022729"/>
    </source>
</evidence>
<reference evidence="4 5" key="1">
    <citation type="journal article" date="2018" name="Appl. Microbiol. Biotechnol.">
        <title>Co-cultivation of the strictly anaerobic methanogen Methanosarcina barkeri with aerobic methanotrophs in an oxygen-limited membrane bioreactor.</title>
        <authorList>
            <person name="In 't Zandt M.H."/>
            <person name="van den Bosch T.J.M."/>
            <person name="Rijkers R."/>
            <person name="van Kessel M.A.H.J."/>
            <person name="Jetten M.S.M."/>
            <person name="Welte C.U."/>
        </authorList>
    </citation>
    <scope>NUCLEOTIDE SEQUENCE [LARGE SCALE GENOMIC DNA]</scope>
    <source>
        <strain evidence="4 5">DSM 17706</strain>
    </source>
</reference>
<evidence type="ECO:0000313" key="5">
    <source>
        <dbReference type="Proteomes" id="UP000245137"/>
    </source>
</evidence>
<gene>
    <name evidence="4" type="ORF">C5689_17085</name>
</gene>
<dbReference type="InterPro" id="IPR035986">
    <property type="entry name" value="PKD_dom_sf"/>
</dbReference>
<dbReference type="SUPFAM" id="SSF49899">
    <property type="entry name" value="Concanavalin A-like lectins/glucanases"/>
    <property type="match status" value="4"/>
</dbReference>
<dbReference type="Gene3D" id="2.160.20.160">
    <property type="match status" value="2"/>
</dbReference>
<name>A0A2U1SLZ5_METSR</name>
<protein>
    <recommendedName>
        <fullName evidence="3">PKD domain-containing protein</fullName>
    </recommendedName>
</protein>
<dbReference type="InterPro" id="IPR000601">
    <property type="entry name" value="PKD_dom"/>
</dbReference>
<dbReference type="SUPFAM" id="SSF51120">
    <property type="entry name" value="beta-Roll"/>
    <property type="match status" value="1"/>
</dbReference>
<accession>A0A2U1SLZ5</accession>
<keyword evidence="1" id="KW-0732">Signal</keyword>
<dbReference type="InterPro" id="IPR013320">
    <property type="entry name" value="ConA-like_dom_sf"/>
</dbReference>
<evidence type="ECO:0000313" key="4">
    <source>
        <dbReference type="EMBL" id="PWB92637.1"/>
    </source>
</evidence>
<dbReference type="InterPro" id="IPR013783">
    <property type="entry name" value="Ig-like_fold"/>
</dbReference>
<dbReference type="EMBL" id="PUIV01000041">
    <property type="protein sequence ID" value="PWB92637.1"/>
    <property type="molecule type" value="Genomic_DNA"/>
</dbReference>
<dbReference type="SMART" id="SM00282">
    <property type="entry name" value="LamG"/>
    <property type="match status" value="4"/>
</dbReference>
<dbReference type="Proteomes" id="UP000245137">
    <property type="component" value="Unassembled WGS sequence"/>
</dbReference>
<dbReference type="InterPro" id="IPR011049">
    <property type="entry name" value="Serralysin-like_metalloprot_C"/>
</dbReference>
<dbReference type="SUPFAM" id="SSF75011">
    <property type="entry name" value="3-carboxy-cis,cis-mucoante lactonizing enzyme"/>
    <property type="match status" value="1"/>
</dbReference>
<dbReference type="InterPro" id="IPR015943">
    <property type="entry name" value="WD40/YVTN_repeat-like_dom_sf"/>
</dbReference>
<dbReference type="Gene3D" id="2.60.40.10">
    <property type="entry name" value="Immunoglobulins"/>
    <property type="match status" value="3"/>
</dbReference>
<dbReference type="PROSITE" id="PS50093">
    <property type="entry name" value="PKD"/>
    <property type="match status" value="2"/>
</dbReference>
<dbReference type="Pfam" id="PF00353">
    <property type="entry name" value="HemolysinCabind"/>
    <property type="match status" value="1"/>
</dbReference>